<evidence type="ECO:0000313" key="1">
    <source>
        <dbReference type="EMBL" id="CAF1291505.1"/>
    </source>
</evidence>
<name>A0A815D0G4_9BILA</name>
<comment type="caution">
    <text evidence="1">The sequence shown here is derived from an EMBL/GenBank/DDBJ whole genome shotgun (WGS) entry which is preliminary data.</text>
</comment>
<protein>
    <submittedName>
        <fullName evidence="1">Uncharacterized protein</fullName>
    </submittedName>
</protein>
<evidence type="ECO:0000313" key="2">
    <source>
        <dbReference type="EMBL" id="CAF4097850.1"/>
    </source>
</evidence>
<sequence length="142" mass="15806">MGYRIHEYSLESDAFLRPILAGLRSNRTPMIFTYEIPNIKRARKIQWGCGIRPEMVRDADNPRYWVNSSYCSIYLHLKNPKQPQVLDDAEYDDIDCNVSRFLLRLFSSGRVGSGRVGPGSGSDVVGPGRVRVGILAVGSGSG</sequence>
<dbReference type="AlphaFoldDB" id="A0A815D0G4"/>
<dbReference type="EMBL" id="CAJNOQ010012079">
    <property type="protein sequence ID" value="CAF1291505.1"/>
    <property type="molecule type" value="Genomic_DNA"/>
</dbReference>
<keyword evidence="3" id="KW-1185">Reference proteome</keyword>
<dbReference type="OrthoDB" id="10487401at2759"/>
<dbReference type="EMBL" id="CAJOBC010032990">
    <property type="protein sequence ID" value="CAF4097850.1"/>
    <property type="molecule type" value="Genomic_DNA"/>
</dbReference>
<organism evidence="1 3">
    <name type="scientific">Didymodactylos carnosus</name>
    <dbReference type="NCBI Taxonomy" id="1234261"/>
    <lineage>
        <taxon>Eukaryota</taxon>
        <taxon>Metazoa</taxon>
        <taxon>Spiralia</taxon>
        <taxon>Gnathifera</taxon>
        <taxon>Rotifera</taxon>
        <taxon>Eurotatoria</taxon>
        <taxon>Bdelloidea</taxon>
        <taxon>Philodinida</taxon>
        <taxon>Philodinidae</taxon>
        <taxon>Didymodactylos</taxon>
    </lineage>
</organism>
<dbReference type="Proteomes" id="UP000681722">
    <property type="component" value="Unassembled WGS sequence"/>
</dbReference>
<dbReference type="Proteomes" id="UP000663829">
    <property type="component" value="Unassembled WGS sequence"/>
</dbReference>
<gene>
    <name evidence="1" type="ORF">GPM918_LOCUS28060</name>
    <name evidence="2" type="ORF">SRO942_LOCUS28508</name>
</gene>
<proteinExistence type="predicted"/>
<evidence type="ECO:0000313" key="3">
    <source>
        <dbReference type="Proteomes" id="UP000663829"/>
    </source>
</evidence>
<accession>A0A815D0G4</accession>
<reference evidence="1" key="1">
    <citation type="submission" date="2021-02" db="EMBL/GenBank/DDBJ databases">
        <authorList>
            <person name="Nowell W R."/>
        </authorList>
    </citation>
    <scope>NUCLEOTIDE SEQUENCE</scope>
</reference>